<name>A0A8S2GC03_9BILA</name>
<dbReference type="PANTHER" id="PTHR16017">
    <property type="entry name" value="GASTRULATION DEFECTIVE PROTEIN 1-RELATED"/>
    <property type="match status" value="1"/>
</dbReference>
<feature type="non-terminal residue" evidence="3">
    <location>
        <position position="1"/>
    </location>
</feature>
<dbReference type="EMBL" id="CAJOBA010010491">
    <property type="protein sequence ID" value="CAF3866587.1"/>
    <property type="molecule type" value="Genomic_DNA"/>
</dbReference>
<sequence length="86" mass="9962">TSTRKKNDDEKDETNVGKLYFLNRQNLQEDICHLQVSDNASVIRTLWSPKLNQIFCTTSDGIVKIYYDPVRSRNGALSFANREPRK</sequence>
<evidence type="ECO:0000313" key="5">
    <source>
        <dbReference type="Proteomes" id="UP000677228"/>
    </source>
</evidence>
<proteinExistence type="predicted"/>
<accession>A0A8S2GC03</accession>
<gene>
    <name evidence="3" type="ORF">OVA965_LOCUS46131</name>
    <name evidence="4" type="ORF">TMI583_LOCUS19488</name>
</gene>
<evidence type="ECO:0000256" key="2">
    <source>
        <dbReference type="ARBA" id="ARBA00022737"/>
    </source>
</evidence>
<organism evidence="3 5">
    <name type="scientific">Didymodactylos carnosus</name>
    <dbReference type="NCBI Taxonomy" id="1234261"/>
    <lineage>
        <taxon>Eukaryota</taxon>
        <taxon>Metazoa</taxon>
        <taxon>Spiralia</taxon>
        <taxon>Gnathifera</taxon>
        <taxon>Rotifera</taxon>
        <taxon>Eurotatoria</taxon>
        <taxon>Bdelloidea</taxon>
        <taxon>Philodinida</taxon>
        <taxon>Philodinidae</taxon>
        <taxon>Didymodactylos</taxon>
    </lineage>
</organism>
<dbReference type="PANTHER" id="PTHR16017:SF0">
    <property type="entry name" value="WD REPEAT-CONTAINING PROTEIN 70"/>
    <property type="match status" value="1"/>
</dbReference>
<dbReference type="AlphaFoldDB" id="A0A8S2GC03"/>
<keyword evidence="1" id="KW-0853">WD repeat</keyword>
<protein>
    <submittedName>
        <fullName evidence="3">Uncharacterized protein</fullName>
    </submittedName>
</protein>
<feature type="non-terminal residue" evidence="3">
    <location>
        <position position="86"/>
    </location>
</feature>
<dbReference type="InterPro" id="IPR051858">
    <property type="entry name" value="WD_repeat_GAD-1"/>
</dbReference>
<evidence type="ECO:0000313" key="4">
    <source>
        <dbReference type="EMBL" id="CAF3866587.1"/>
    </source>
</evidence>
<reference evidence="3" key="1">
    <citation type="submission" date="2021-02" db="EMBL/GenBank/DDBJ databases">
        <authorList>
            <person name="Nowell W R."/>
        </authorList>
    </citation>
    <scope>NUCLEOTIDE SEQUENCE</scope>
</reference>
<dbReference type="Proteomes" id="UP000682733">
    <property type="component" value="Unassembled WGS sequence"/>
</dbReference>
<comment type="caution">
    <text evidence="3">The sequence shown here is derived from an EMBL/GenBank/DDBJ whole genome shotgun (WGS) entry which is preliminary data.</text>
</comment>
<keyword evidence="2" id="KW-0677">Repeat</keyword>
<evidence type="ECO:0000313" key="3">
    <source>
        <dbReference type="EMBL" id="CAF1683015.1"/>
    </source>
</evidence>
<evidence type="ECO:0000256" key="1">
    <source>
        <dbReference type="ARBA" id="ARBA00022574"/>
    </source>
</evidence>
<dbReference type="Proteomes" id="UP000677228">
    <property type="component" value="Unassembled WGS sequence"/>
</dbReference>
<dbReference type="EMBL" id="CAJNOK010081144">
    <property type="protein sequence ID" value="CAF1683015.1"/>
    <property type="molecule type" value="Genomic_DNA"/>
</dbReference>
<dbReference type="GO" id="GO:0005634">
    <property type="term" value="C:nucleus"/>
    <property type="evidence" value="ECO:0007669"/>
    <property type="project" value="TreeGrafter"/>
</dbReference>
<dbReference type="GO" id="GO:0035861">
    <property type="term" value="C:site of double-strand break"/>
    <property type="evidence" value="ECO:0007669"/>
    <property type="project" value="TreeGrafter"/>
</dbReference>